<comment type="caution">
    <text evidence="2">The sequence shown here is derived from an EMBL/GenBank/DDBJ whole genome shotgun (WGS) entry which is preliminary data.</text>
</comment>
<dbReference type="RefSeq" id="WP_307634747.1">
    <property type="nucleotide sequence ID" value="NZ_JAUSQL010000001.1"/>
</dbReference>
<name>A0ABT9PIQ0_9ACTO</name>
<reference evidence="2 3" key="1">
    <citation type="submission" date="2023-07" db="EMBL/GenBank/DDBJ databases">
        <title>Sequencing the genomes of 1000 actinobacteria strains.</title>
        <authorList>
            <person name="Klenk H.-P."/>
        </authorList>
    </citation>
    <scope>NUCLEOTIDE SEQUENCE [LARGE SCALE GENOMIC DNA]</scope>
    <source>
        <strain evidence="2 3">DSM 19515</strain>
    </source>
</reference>
<evidence type="ECO:0008006" key="4">
    <source>
        <dbReference type="Google" id="ProtNLM"/>
    </source>
</evidence>
<keyword evidence="1" id="KW-0732">Signal</keyword>
<organism evidence="2 3">
    <name type="scientific">Trueperella abortisuis</name>
    <dbReference type="NCBI Taxonomy" id="445930"/>
    <lineage>
        <taxon>Bacteria</taxon>
        <taxon>Bacillati</taxon>
        <taxon>Actinomycetota</taxon>
        <taxon>Actinomycetes</taxon>
        <taxon>Actinomycetales</taxon>
        <taxon>Actinomycetaceae</taxon>
        <taxon>Trueperella</taxon>
    </lineage>
</organism>
<accession>A0ABT9PIQ0</accession>
<feature type="signal peptide" evidence="1">
    <location>
        <begin position="1"/>
        <end position="23"/>
    </location>
</feature>
<proteinExistence type="predicted"/>
<sequence length="376" mass="39616">MRSRAFGLLPGIALALAGCSAGGAQVEWSIPVGGMYGVHFADLGDVIIVPRGQAIEGYDTAGKKLWSVTLADEAQSCVAAGSGAMCVAGTQIFVDRDGQTVARSDLAFVGQAGDRAYYARGEEDGVVLIEEKADTPLDQLGASAQVLARYEGRTAYLPDGTKVERAGTTYPEPLQRLLDEGVLTVDSPWLNPAGIASVAQPLADGFVVVEAGQAGARSEPSTLTLFDLAGNETARFQVTPVLYMNVSPSWTRATLEKIAQDAQALEESRAFVFDDARVVGFEQVLTDSVAPGYANVEALRIEGKTLSFDAIQPETLRLAALDYPYVSVAGTGSQTVVATFDLTTAKRVAEASCWLSEATYCATPTALEKVNLSGRS</sequence>
<gene>
    <name evidence="2" type="ORF">J2S45_001031</name>
</gene>
<dbReference type="Proteomes" id="UP001230145">
    <property type="component" value="Unassembled WGS sequence"/>
</dbReference>
<evidence type="ECO:0000256" key="1">
    <source>
        <dbReference type="SAM" id="SignalP"/>
    </source>
</evidence>
<dbReference type="PROSITE" id="PS51257">
    <property type="entry name" value="PROKAR_LIPOPROTEIN"/>
    <property type="match status" value="1"/>
</dbReference>
<evidence type="ECO:0000313" key="3">
    <source>
        <dbReference type="Proteomes" id="UP001230145"/>
    </source>
</evidence>
<evidence type="ECO:0000313" key="2">
    <source>
        <dbReference type="EMBL" id="MDP9832352.1"/>
    </source>
</evidence>
<keyword evidence="3" id="KW-1185">Reference proteome</keyword>
<feature type="chain" id="PRO_5045409330" description="Lipoprotein" evidence="1">
    <location>
        <begin position="24"/>
        <end position="376"/>
    </location>
</feature>
<protein>
    <recommendedName>
        <fullName evidence="4">Lipoprotein</fullName>
    </recommendedName>
</protein>
<dbReference type="EMBL" id="JAUSQL010000001">
    <property type="protein sequence ID" value="MDP9832352.1"/>
    <property type="molecule type" value="Genomic_DNA"/>
</dbReference>